<keyword evidence="1" id="KW-0560">Oxidoreductase</keyword>
<dbReference type="EMBL" id="SLWX01000003">
    <property type="protein sequence ID" value="TCO77116.1"/>
    <property type="molecule type" value="Genomic_DNA"/>
</dbReference>
<dbReference type="GO" id="GO:0009116">
    <property type="term" value="P:nucleoside metabolic process"/>
    <property type="evidence" value="ECO:0007669"/>
    <property type="project" value="InterPro"/>
</dbReference>
<dbReference type="RefSeq" id="WP_117317297.1">
    <property type="nucleotide sequence ID" value="NZ_QQSW01000008.1"/>
</dbReference>
<name>A0A4R2L0B5_9GAMM</name>
<dbReference type="InterPro" id="IPR015421">
    <property type="entry name" value="PyrdxlP-dep_Trfase_major"/>
</dbReference>
<dbReference type="Pfam" id="PF02347">
    <property type="entry name" value="GDC-P"/>
    <property type="match status" value="1"/>
</dbReference>
<comment type="caution">
    <text evidence="3">The sequence shown here is derived from an EMBL/GenBank/DDBJ whole genome shotgun (WGS) entry which is preliminary data.</text>
</comment>
<evidence type="ECO:0000313" key="4">
    <source>
        <dbReference type="Proteomes" id="UP000294980"/>
    </source>
</evidence>
<organism evidence="3 4">
    <name type="scientific">Chromatocurvus halotolerans</name>
    <dbReference type="NCBI Taxonomy" id="1132028"/>
    <lineage>
        <taxon>Bacteria</taxon>
        <taxon>Pseudomonadati</taxon>
        <taxon>Pseudomonadota</taxon>
        <taxon>Gammaproteobacteria</taxon>
        <taxon>Cellvibrionales</taxon>
        <taxon>Halieaceae</taxon>
        <taxon>Chromatocurvus</taxon>
    </lineage>
</organism>
<dbReference type="NCBIfam" id="NF001696">
    <property type="entry name" value="PRK00451.1"/>
    <property type="match status" value="1"/>
</dbReference>
<feature type="domain" description="Glycine cleavage system P-protein N-terminal" evidence="2">
    <location>
        <begin position="19"/>
        <end position="463"/>
    </location>
</feature>
<reference evidence="3 4" key="1">
    <citation type="submission" date="2019-03" db="EMBL/GenBank/DDBJ databases">
        <title>Genomic Encyclopedia of Type Strains, Phase IV (KMG-IV): sequencing the most valuable type-strain genomes for metagenomic binning, comparative biology and taxonomic classification.</title>
        <authorList>
            <person name="Goeker M."/>
        </authorList>
    </citation>
    <scope>NUCLEOTIDE SEQUENCE [LARGE SCALE GENOMIC DNA]</scope>
    <source>
        <strain evidence="3 4">DSM 23344</strain>
    </source>
</reference>
<dbReference type="Gene3D" id="3.90.1150.10">
    <property type="entry name" value="Aspartate Aminotransferase, domain 1"/>
    <property type="match status" value="1"/>
</dbReference>
<proteinExistence type="predicted"/>
<dbReference type="InterPro" id="IPR023010">
    <property type="entry name" value="GcvPA"/>
</dbReference>
<keyword evidence="4" id="KW-1185">Reference proteome</keyword>
<dbReference type="Proteomes" id="UP000294980">
    <property type="component" value="Unassembled WGS sequence"/>
</dbReference>
<dbReference type="GO" id="GO:0004375">
    <property type="term" value="F:glycine dehydrogenase (decarboxylating) activity"/>
    <property type="evidence" value="ECO:0007669"/>
    <property type="project" value="InterPro"/>
</dbReference>
<dbReference type="InterPro" id="IPR049315">
    <property type="entry name" value="GDC-P_N"/>
</dbReference>
<gene>
    <name evidence="3" type="ORF">EV688_103130</name>
</gene>
<dbReference type="PANTHER" id="PTHR42806">
    <property type="entry name" value="GLYCINE CLEAVAGE SYSTEM P-PROTEIN"/>
    <property type="match status" value="1"/>
</dbReference>
<evidence type="ECO:0000259" key="2">
    <source>
        <dbReference type="Pfam" id="PF02347"/>
    </source>
</evidence>
<protein>
    <submittedName>
        <fullName evidence="3">Glycine dehydrogenase subunit 1</fullName>
    </submittedName>
</protein>
<evidence type="ECO:0000313" key="3">
    <source>
        <dbReference type="EMBL" id="TCO77116.1"/>
    </source>
</evidence>
<dbReference type="PANTHER" id="PTHR42806:SF1">
    <property type="entry name" value="GLYCINE DEHYDROGENASE (DECARBOXYLATING)"/>
    <property type="match status" value="1"/>
</dbReference>
<accession>A0A4R2L0B5</accession>
<sequence length="469" mass="50917">MKEAVRRAHPFMPNSVDSIKQELLQELGIDSVEALFEQIPASHRVAGTFNFPPTLSAEVELNRHISTLLAKNQSCESHLSFLGGGCWQHYVPAVCQEIMSRSEFLTPVWGTPSSDHGRNQVWFEFNSQLGELIAADMVGMPVYSWGCATGHAIRMASRLTGRHKVLLPRILDPERRAVIANYCEPEEMPSHIAMVDIASDPATGALDLADLKKHLDESVAAVYLETPNYLGIIETQAEEIAAMARAAGAETIVGVDPLSLGILKAPGDYGADIIVGSTQPMGVPMSCGGGLGGFIASRDEPRYAHEYPTLMLSIADTAREGEVGFSMALMHQSSYGSREDGKDWTGNSTYLHAIAGAVYLSLLGPEGMRELGELIIQRAHYAAQRLNTVEGISVPRQQGFFKEFVVNFDGVGKSVAEINAALLERGIFGGIDLTETFPELGRSALYCVTELHTQTDIDHLANTLQEVCS</sequence>
<dbReference type="InterPro" id="IPR015422">
    <property type="entry name" value="PyrdxlP-dep_Trfase_small"/>
</dbReference>
<dbReference type="Gene3D" id="3.40.640.10">
    <property type="entry name" value="Type I PLP-dependent aspartate aminotransferase-like (Major domain)"/>
    <property type="match status" value="1"/>
</dbReference>
<dbReference type="OrthoDB" id="9801272at2"/>
<dbReference type="AlphaFoldDB" id="A0A4R2L0B5"/>
<dbReference type="InterPro" id="IPR015424">
    <property type="entry name" value="PyrdxlP-dep_Trfase"/>
</dbReference>
<dbReference type="SUPFAM" id="SSF53383">
    <property type="entry name" value="PLP-dependent transferases"/>
    <property type="match status" value="1"/>
</dbReference>
<evidence type="ECO:0000256" key="1">
    <source>
        <dbReference type="ARBA" id="ARBA00023002"/>
    </source>
</evidence>